<accession>A0ABY6N6V7</accession>
<feature type="region of interest" description="Disordered" evidence="2">
    <location>
        <begin position="1091"/>
        <end position="1110"/>
    </location>
</feature>
<dbReference type="InterPro" id="IPR020012">
    <property type="entry name" value="LysM_FimV"/>
</dbReference>
<feature type="region of interest" description="Disordered" evidence="2">
    <location>
        <begin position="312"/>
        <end position="331"/>
    </location>
</feature>
<dbReference type="Gene3D" id="1.20.58.2200">
    <property type="match status" value="1"/>
</dbReference>
<dbReference type="Proteomes" id="UP001163739">
    <property type="component" value="Chromosome"/>
</dbReference>
<feature type="coiled-coil region" evidence="1">
    <location>
        <begin position="346"/>
        <end position="387"/>
    </location>
</feature>
<evidence type="ECO:0000256" key="3">
    <source>
        <dbReference type="SAM" id="SignalP"/>
    </source>
</evidence>
<dbReference type="InterPro" id="IPR038440">
    <property type="entry name" value="FimV_C_sf"/>
</dbReference>
<feature type="signal peptide" evidence="3">
    <location>
        <begin position="1"/>
        <end position="22"/>
    </location>
</feature>
<protein>
    <recommendedName>
        <fullName evidence="4">FimV N-terminal domain-containing protein</fullName>
    </recommendedName>
</protein>
<dbReference type="InterPro" id="IPR020011">
    <property type="entry name" value="FimV_C"/>
</dbReference>
<dbReference type="InterPro" id="IPR057840">
    <property type="entry name" value="FimV_N"/>
</dbReference>
<feature type="compositionally biased region" description="Basic and acidic residues" evidence="2">
    <location>
        <begin position="1096"/>
        <end position="1110"/>
    </location>
</feature>
<feature type="region of interest" description="Disordered" evidence="2">
    <location>
        <begin position="693"/>
        <end position="735"/>
    </location>
</feature>
<dbReference type="Gene3D" id="1.25.40.10">
    <property type="entry name" value="Tetratricopeptide repeat domain"/>
    <property type="match status" value="1"/>
</dbReference>
<keyword evidence="3" id="KW-0732">Signal</keyword>
<feature type="compositionally biased region" description="Acidic residues" evidence="2">
    <location>
        <begin position="911"/>
        <end position="932"/>
    </location>
</feature>
<evidence type="ECO:0000256" key="2">
    <source>
        <dbReference type="SAM" id="MobiDB-lite"/>
    </source>
</evidence>
<name>A0ABY6N6V7_9ALTE</name>
<dbReference type="Pfam" id="PF25800">
    <property type="entry name" value="FimV_N"/>
    <property type="match status" value="1"/>
</dbReference>
<dbReference type="Pfam" id="PF14559">
    <property type="entry name" value="TPR_19"/>
    <property type="match status" value="1"/>
</dbReference>
<proteinExistence type="predicted"/>
<feature type="region of interest" description="Disordered" evidence="2">
    <location>
        <begin position="278"/>
        <end position="301"/>
    </location>
</feature>
<feature type="region of interest" description="Disordered" evidence="2">
    <location>
        <begin position="170"/>
        <end position="189"/>
    </location>
</feature>
<reference evidence="5" key="1">
    <citation type="submission" date="2022-06" db="EMBL/GenBank/DDBJ databases">
        <title>Alkalimarinus sp. nov., isolated from gut of a Alitta virens.</title>
        <authorList>
            <person name="Yang A.I."/>
            <person name="Shin N.-R."/>
        </authorList>
    </citation>
    <scope>NUCLEOTIDE SEQUENCE</scope>
    <source>
        <strain evidence="5">A2M4</strain>
    </source>
</reference>
<gene>
    <name evidence="5" type="ORF">NKI27_08995</name>
</gene>
<dbReference type="InterPro" id="IPR011990">
    <property type="entry name" value="TPR-like_helical_dom_sf"/>
</dbReference>
<organism evidence="5 6">
    <name type="scientific">Alkalimarinus alittae</name>
    <dbReference type="NCBI Taxonomy" id="2961619"/>
    <lineage>
        <taxon>Bacteria</taxon>
        <taxon>Pseudomonadati</taxon>
        <taxon>Pseudomonadota</taxon>
        <taxon>Gammaproteobacteria</taxon>
        <taxon>Alteromonadales</taxon>
        <taxon>Alteromonadaceae</taxon>
        <taxon>Alkalimarinus</taxon>
    </lineage>
</organism>
<evidence type="ECO:0000259" key="4">
    <source>
        <dbReference type="Pfam" id="PF25800"/>
    </source>
</evidence>
<evidence type="ECO:0000256" key="1">
    <source>
        <dbReference type="SAM" id="Coils"/>
    </source>
</evidence>
<dbReference type="NCBIfam" id="TIGR03505">
    <property type="entry name" value="FimV_core"/>
    <property type="match status" value="1"/>
</dbReference>
<dbReference type="RefSeq" id="WP_265049327.1">
    <property type="nucleotide sequence ID" value="NZ_CP100390.1"/>
</dbReference>
<keyword evidence="6" id="KW-1185">Reference proteome</keyword>
<sequence>MMRKLAVALSLVSVLGAGVVQALGLGEASVESTLNQPLKAEIELVNIRDLEDNEILPGLASREEFLKAGVERIYFLSDVRFEVQRNESGNMVVQLTTTKPVREPFLNFLVEVIWPSGRLLREYALLIDPPIYGEEPIAPVQQVQSAPTQSVSSLPEIEVVDDASSVQQAYTPVSRSSASSQQRGDVYGPTTNNDTMWAIALEVRPDSSVTAQQTMLAIQDLNPDSFINGNINTLKKGQVLRLPSLNDIRQRSKRDAVRGVIAQNRAFENRTLNKNVVDASPSTEDSGVAASGMPTSSAVNTGDELKLVVAEKSSSENQAGAHAGEVGSEGASDALKNDLAITLEKLDQAGLEKQELNSKVQDLEEQLETLQRLLTLKDDQLANLQTQMGKEDAVEPAVSTTVDESTVAEDSVVEENMAAVDALKDGTVTDEAVKDGAVNDEAVATESDLAESDASVEGAAAIKPASTETAGMAPVAGTAKPDAAVKPKAKPAPVAPAEEKFTIQSVVDLVMNNPMYQMMAAGLVLLLLIIVWAMSRRNAQKEQEFFETRNEQGEEPGDIFDADETLGADELDDTLVDLEGRDAADTDAVHQAPQSETEDVIAEADIYIAYGRLDQAAQLLEGAISSEPQRTDIRIKLLEVYAESNEVESFDKQFNEVAALNDDYAMEQAQEIRSRLSGSDEAVSLDDLESQLLSGSDEAAEVEELPGDTGSSDEKDDDYSIDFEPTKIETPESDTIDGELNVDEELSALETDLAADGVLQDAALDVEDDLDIDFNIDEIDLDGDDVSIEDADSAALDLDELSVDTPLDDSVTTDEEVSFDLDLGLDESADLASTQSSDEDGLDIDLESMELDAELDEALAGVDTDLDDIALDLDESDSDDAEDLDIAVEDLEDGLNLDDLDLELDKIDSELDDNFDDVESSDSPEVTSEESEPLTSESALEELEGIADTLSSDDDLAAEDDLGLDESLALDESLDLDDALEIEESLEIDESLELDEDLELDENLASVDVDKADDKLAEDTIDTSLDIDDSVLDIAAGADASGEDFEADIAEDEDFDFLAGTDEAATKLDLARAYIDMGDGDGAKDILEEVALEGSDEQKQEAQDLLKTLD</sequence>
<dbReference type="EMBL" id="CP100390">
    <property type="protein sequence ID" value="UZE97853.1"/>
    <property type="molecule type" value="Genomic_DNA"/>
</dbReference>
<dbReference type="NCBIfam" id="TIGR03504">
    <property type="entry name" value="FimV_Cterm"/>
    <property type="match status" value="1"/>
</dbReference>
<feature type="region of interest" description="Disordered" evidence="2">
    <location>
        <begin position="911"/>
        <end position="939"/>
    </location>
</feature>
<feature type="chain" id="PRO_5046526136" description="FimV N-terminal domain-containing protein" evidence="3">
    <location>
        <begin position="23"/>
        <end position="1110"/>
    </location>
</feature>
<evidence type="ECO:0000313" key="5">
    <source>
        <dbReference type="EMBL" id="UZE97853.1"/>
    </source>
</evidence>
<evidence type="ECO:0000313" key="6">
    <source>
        <dbReference type="Proteomes" id="UP001163739"/>
    </source>
</evidence>
<keyword evidence="1" id="KW-0175">Coiled coil</keyword>
<feature type="domain" description="FimV N-terminal" evidence="4">
    <location>
        <begin position="23"/>
        <end position="130"/>
    </location>
</feature>